<comment type="caution">
    <text evidence="1">The sequence shown here is derived from an EMBL/GenBank/DDBJ whole genome shotgun (WGS) entry which is preliminary data.</text>
</comment>
<dbReference type="Proteomes" id="UP000436088">
    <property type="component" value="Unassembled WGS sequence"/>
</dbReference>
<keyword evidence="2" id="KW-1185">Reference proteome</keyword>
<protein>
    <submittedName>
        <fullName evidence="1">Uncharacterized protein</fullName>
    </submittedName>
</protein>
<dbReference type="EMBL" id="VEPZ02001747">
    <property type="protein sequence ID" value="KAE8658193.1"/>
    <property type="molecule type" value="Genomic_DNA"/>
</dbReference>
<organism evidence="1 2">
    <name type="scientific">Hibiscus syriacus</name>
    <name type="common">Rose of Sharon</name>
    <dbReference type="NCBI Taxonomy" id="106335"/>
    <lineage>
        <taxon>Eukaryota</taxon>
        <taxon>Viridiplantae</taxon>
        <taxon>Streptophyta</taxon>
        <taxon>Embryophyta</taxon>
        <taxon>Tracheophyta</taxon>
        <taxon>Spermatophyta</taxon>
        <taxon>Magnoliopsida</taxon>
        <taxon>eudicotyledons</taxon>
        <taxon>Gunneridae</taxon>
        <taxon>Pentapetalae</taxon>
        <taxon>rosids</taxon>
        <taxon>malvids</taxon>
        <taxon>Malvales</taxon>
        <taxon>Malvaceae</taxon>
        <taxon>Malvoideae</taxon>
        <taxon>Hibiscus</taxon>
    </lineage>
</organism>
<proteinExistence type="predicted"/>
<gene>
    <name evidence="1" type="ORF">F3Y22_tig00116974pilonHSYRG00121</name>
</gene>
<sequence length="114" mass="12691">MKKTKLNISMTGTSVCIVLSVLGRGQTVDEGSGMEPVLIQVTCGWLRHNRGGVRPVARQDQDRSRQHTQRVARSITRCSSLSWLASRIALSSDEPIYIIRHLSSFPSHSPYKSI</sequence>
<evidence type="ECO:0000313" key="2">
    <source>
        <dbReference type="Proteomes" id="UP000436088"/>
    </source>
</evidence>
<dbReference type="AlphaFoldDB" id="A0A6A2WH31"/>
<accession>A0A6A2WH31</accession>
<reference evidence="1" key="1">
    <citation type="submission" date="2019-09" db="EMBL/GenBank/DDBJ databases">
        <title>Draft genome information of white flower Hibiscus syriacus.</title>
        <authorList>
            <person name="Kim Y.-M."/>
        </authorList>
    </citation>
    <scope>NUCLEOTIDE SEQUENCE [LARGE SCALE GENOMIC DNA]</scope>
    <source>
        <strain evidence="1">YM2019G1</strain>
    </source>
</reference>
<evidence type="ECO:0000313" key="1">
    <source>
        <dbReference type="EMBL" id="KAE8658193.1"/>
    </source>
</evidence>
<name>A0A6A2WH31_HIBSY</name>